<dbReference type="InterPro" id="IPR029063">
    <property type="entry name" value="SAM-dependent_MTases_sf"/>
</dbReference>
<dbReference type="Gene3D" id="3.40.50.150">
    <property type="entry name" value="Vaccinia Virus protein VP39"/>
    <property type="match status" value="1"/>
</dbReference>
<dbReference type="KEGG" id="pprf:DPRO_PA0014"/>
<protein>
    <recommendedName>
        <fullName evidence="1">Methyltransferase domain-containing protein</fullName>
    </recommendedName>
</protein>
<name>A0A2C8FGM4_9BACT</name>
<dbReference type="InterPro" id="IPR025714">
    <property type="entry name" value="Methyltranfer_dom"/>
</dbReference>
<dbReference type="SUPFAM" id="SSF53335">
    <property type="entry name" value="S-adenosyl-L-methionine-dependent methyltransferases"/>
    <property type="match status" value="1"/>
</dbReference>
<dbReference type="CDD" id="cd02440">
    <property type="entry name" value="AdoMet_MTases"/>
    <property type="match status" value="1"/>
</dbReference>
<dbReference type="OrthoDB" id="9765084at2"/>
<evidence type="ECO:0000313" key="2">
    <source>
        <dbReference type="EMBL" id="SOB62138.1"/>
    </source>
</evidence>
<sequence>MISGALDPLFADKWHDIRCVDLACNQGFFSMELARKGCREVLGIEARQETVNEANLMRDCLGLMNATYVQGDVMAMDGSEYEAFDIVLMLGLIYHLENPVGALRIAKAMTKGVLLVESQVGPEIEGKIDWGTCEMQQPVHGAFTIIDETEQFANPLGSVTGIALCPSPQAIVWILKALGFARVEILPLPDNAYEQFVAGKRVMIAAYTA</sequence>
<dbReference type="AlphaFoldDB" id="A0A2C8FGM4"/>
<organism evidence="2 3">
    <name type="scientific">Pseudodesulfovibrio profundus</name>
    <dbReference type="NCBI Taxonomy" id="57320"/>
    <lineage>
        <taxon>Bacteria</taxon>
        <taxon>Pseudomonadati</taxon>
        <taxon>Thermodesulfobacteriota</taxon>
        <taxon>Desulfovibrionia</taxon>
        <taxon>Desulfovibrionales</taxon>
        <taxon>Desulfovibrionaceae</taxon>
    </lineage>
</organism>
<keyword evidence="2" id="KW-0614">Plasmid</keyword>
<proteinExistence type="predicted"/>
<dbReference type="EMBL" id="LT907976">
    <property type="protein sequence ID" value="SOB62138.1"/>
    <property type="molecule type" value="Genomic_DNA"/>
</dbReference>
<evidence type="ECO:0000313" key="3">
    <source>
        <dbReference type="Proteomes" id="UP000219215"/>
    </source>
</evidence>
<dbReference type="Proteomes" id="UP000219215">
    <property type="component" value="Plasmid paDPRO"/>
</dbReference>
<feature type="domain" description="Methyltransferase" evidence="1">
    <location>
        <begin position="17"/>
        <end position="120"/>
    </location>
</feature>
<evidence type="ECO:0000259" key="1">
    <source>
        <dbReference type="Pfam" id="PF13847"/>
    </source>
</evidence>
<gene>
    <name evidence="2" type="ORF">DPRO_PA0014</name>
</gene>
<geneLocation type="plasmid" evidence="3">
    <name>padpro</name>
</geneLocation>
<reference evidence="3" key="1">
    <citation type="submission" date="2017-09" db="EMBL/GenBank/DDBJ databases">
        <authorList>
            <person name="Regsiter A."/>
            <person name="William W."/>
        </authorList>
    </citation>
    <scope>NUCLEOTIDE SEQUENCE [LARGE SCALE GENOMIC DNA]</scope>
    <source>
        <strain evidence="3">500-1</strain>
        <plasmid evidence="3">padpro</plasmid>
    </source>
</reference>
<dbReference type="RefSeq" id="WP_097013828.1">
    <property type="nucleotide sequence ID" value="NZ_LT907976.1"/>
</dbReference>
<dbReference type="Pfam" id="PF13847">
    <property type="entry name" value="Methyltransf_31"/>
    <property type="match status" value="1"/>
</dbReference>
<keyword evidence="3" id="KW-1185">Reference proteome</keyword>
<accession>A0A2C8FGM4</accession>